<feature type="domain" description="Pyruvate kinase barrel" evidence="17">
    <location>
        <begin position="3"/>
        <end position="319"/>
    </location>
</feature>
<dbReference type="GO" id="GO:0030955">
    <property type="term" value="F:potassium ion binding"/>
    <property type="evidence" value="ECO:0007669"/>
    <property type="project" value="UniProtKB-UniRule"/>
</dbReference>
<keyword evidence="7 16" id="KW-0808">Transferase</keyword>
<dbReference type="Pfam" id="PF02887">
    <property type="entry name" value="PK_C"/>
    <property type="match status" value="1"/>
</dbReference>
<evidence type="ECO:0000256" key="3">
    <source>
        <dbReference type="ARBA" id="ARBA00004997"/>
    </source>
</evidence>
<dbReference type="GO" id="GO:0005524">
    <property type="term" value="F:ATP binding"/>
    <property type="evidence" value="ECO:0007669"/>
    <property type="project" value="UniProtKB-KW"/>
</dbReference>
<sequence>MQKKTKIVATISNLKCDVDFLRDLYDAGMNVVRLNTAHMTTDDAQKVIDNVRAVSENLAIMVDTKGPEIRTVAMDEGLPVIAGDLIDVRGDAGGTSKPGLLCVSYNGLAADVPVGSQLLIDDGDIALAVTGKTDTTLHCTVENDGTIKGRKSINIPDVTINLPALTEKDIAFVKYSAEQDVDFIAHSFVRKKEDVQAVQEILDAMGSNAKIIAKIENQEGLDNIDEILDHAFGAMIARGDLAIEIPAERIPLIQKRLVKKCVERRKPVIIATQMLHSMIHAPRPTRAEVSDVGNACLDGTDAIMLSGETANGKYPVEAVQTMARIALEVEESRSTFNDTPYTPESVTTDYLTKAAVKAALRLPTKAIVADTLTGRTIRGLAAYRGENPIYAQCYSKRVMRELALSFGVLGSYMKLNQTTNEFLHEALTRLLSRGSFSQEDLIVVLAGHFGAANGASFVEISTAQNLLNRG</sequence>
<keyword evidence="8" id="KW-0479">Metal-binding</keyword>
<dbReference type="InterPro" id="IPR040442">
    <property type="entry name" value="Pyrv_kinase-like_dom_sf"/>
</dbReference>
<dbReference type="InterPro" id="IPR018209">
    <property type="entry name" value="Pyrv_Knase_AS"/>
</dbReference>
<evidence type="ECO:0000256" key="16">
    <source>
        <dbReference type="RuleBase" id="RU000504"/>
    </source>
</evidence>
<dbReference type="Gene3D" id="3.20.20.60">
    <property type="entry name" value="Phosphoenolpyruvate-binding domains"/>
    <property type="match status" value="1"/>
</dbReference>
<name>A0A4U8YJA5_9BACT</name>
<protein>
    <recommendedName>
        <fullName evidence="6 15">Pyruvate kinase</fullName>
        <ecNumber evidence="5 15">2.7.1.40</ecNumber>
    </recommendedName>
</protein>
<organism evidence="19 20">
    <name type="scientific">Desulfoluna butyratoxydans</name>
    <dbReference type="NCBI Taxonomy" id="231438"/>
    <lineage>
        <taxon>Bacteria</taxon>
        <taxon>Pseudomonadati</taxon>
        <taxon>Thermodesulfobacteriota</taxon>
        <taxon>Desulfobacteria</taxon>
        <taxon>Desulfobacterales</taxon>
        <taxon>Desulfolunaceae</taxon>
        <taxon>Desulfoluna</taxon>
    </lineage>
</organism>
<dbReference type="InterPro" id="IPR015793">
    <property type="entry name" value="Pyrv_Knase_brl"/>
</dbReference>
<keyword evidence="11" id="KW-0067">ATP-binding</keyword>
<dbReference type="NCBIfam" id="TIGR01064">
    <property type="entry name" value="pyruv_kin"/>
    <property type="match status" value="1"/>
</dbReference>
<evidence type="ECO:0000256" key="6">
    <source>
        <dbReference type="ARBA" id="ARBA00018587"/>
    </source>
</evidence>
<evidence type="ECO:0000313" key="19">
    <source>
        <dbReference type="EMBL" id="VFQ43500.1"/>
    </source>
</evidence>
<dbReference type="Gene3D" id="3.40.1380.20">
    <property type="entry name" value="Pyruvate kinase, C-terminal domain"/>
    <property type="match status" value="1"/>
</dbReference>
<evidence type="ECO:0000256" key="13">
    <source>
        <dbReference type="ARBA" id="ARBA00023152"/>
    </source>
</evidence>
<evidence type="ECO:0000256" key="4">
    <source>
        <dbReference type="ARBA" id="ARBA00008663"/>
    </source>
</evidence>
<reference evidence="19 20" key="1">
    <citation type="submission" date="2019-03" db="EMBL/GenBank/DDBJ databases">
        <authorList>
            <person name="Nijsse B."/>
        </authorList>
    </citation>
    <scope>NUCLEOTIDE SEQUENCE [LARGE SCALE GENOMIC DNA]</scope>
    <source>
        <strain evidence="19">Desulfoluna butyratoxydans MSL71</strain>
    </source>
</reference>
<comment type="catalytic activity">
    <reaction evidence="16">
        <text>pyruvate + ATP = phosphoenolpyruvate + ADP + H(+)</text>
        <dbReference type="Rhea" id="RHEA:18157"/>
        <dbReference type="ChEBI" id="CHEBI:15361"/>
        <dbReference type="ChEBI" id="CHEBI:15378"/>
        <dbReference type="ChEBI" id="CHEBI:30616"/>
        <dbReference type="ChEBI" id="CHEBI:58702"/>
        <dbReference type="ChEBI" id="CHEBI:456216"/>
        <dbReference type="EC" id="2.7.1.40"/>
    </reaction>
</comment>
<evidence type="ECO:0000256" key="10">
    <source>
        <dbReference type="ARBA" id="ARBA00022777"/>
    </source>
</evidence>
<evidence type="ECO:0000259" key="17">
    <source>
        <dbReference type="Pfam" id="PF00224"/>
    </source>
</evidence>
<dbReference type="SUPFAM" id="SSF50800">
    <property type="entry name" value="PK beta-barrel domain-like"/>
    <property type="match status" value="1"/>
</dbReference>
<keyword evidence="13 16" id="KW-0324">Glycolysis</keyword>
<dbReference type="EC" id="2.7.1.40" evidence="5 15"/>
<evidence type="ECO:0000256" key="9">
    <source>
        <dbReference type="ARBA" id="ARBA00022741"/>
    </source>
</evidence>
<comment type="cofactor">
    <cofactor evidence="1">
        <name>Mg(2+)</name>
        <dbReference type="ChEBI" id="CHEBI:18420"/>
    </cofactor>
</comment>
<keyword evidence="20" id="KW-1185">Reference proteome</keyword>
<dbReference type="Gene3D" id="2.40.33.10">
    <property type="entry name" value="PK beta-barrel domain-like"/>
    <property type="match status" value="1"/>
</dbReference>
<evidence type="ECO:0000256" key="11">
    <source>
        <dbReference type="ARBA" id="ARBA00022840"/>
    </source>
</evidence>
<dbReference type="Pfam" id="PF00224">
    <property type="entry name" value="PK"/>
    <property type="match status" value="1"/>
</dbReference>
<evidence type="ECO:0000256" key="15">
    <source>
        <dbReference type="NCBIfam" id="TIGR01064"/>
    </source>
</evidence>
<evidence type="ECO:0000256" key="8">
    <source>
        <dbReference type="ARBA" id="ARBA00022723"/>
    </source>
</evidence>
<dbReference type="EMBL" id="CAADHO010000002">
    <property type="protein sequence ID" value="VFQ43500.1"/>
    <property type="molecule type" value="Genomic_DNA"/>
</dbReference>
<evidence type="ECO:0000256" key="14">
    <source>
        <dbReference type="ARBA" id="ARBA00023317"/>
    </source>
</evidence>
<dbReference type="SUPFAM" id="SSF51621">
    <property type="entry name" value="Phosphoenolpyruvate/pyruvate domain"/>
    <property type="match status" value="1"/>
</dbReference>
<comment type="cofactor">
    <cofactor evidence="2">
        <name>K(+)</name>
        <dbReference type="ChEBI" id="CHEBI:29103"/>
    </cofactor>
</comment>
<evidence type="ECO:0000256" key="2">
    <source>
        <dbReference type="ARBA" id="ARBA00001958"/>
    </source>
</evidence>
<dbReference type="InterPro" id="IPR015813">
    <property type="entry name" value="Pyrv/PenolPyrv_kinase-like_dom"/>
</dbReference>
<proteinExistence type="inferred from homology"/>
<dbReference type="InterPro" id="IPR011037">
    <property type="entry name" value="Pyrv_Knase-like_insert_dom_sf"/>
</dbReference>
<dbReference type="InterPro" id="IPR015806">
    <property type="entry name" value="Pyrv_Knase_insert_dom_sf"/>
</dbReference>
<evidence type="ECO:0000256" key="12">
    <source>
        <dbReference type="ARBA" id="ARBA00022842"/>
    </source>
</evidence>
<keyword evidence="9" id="KW-0547">Nucleotide-binding</keyword>
<dbReference type="InterPro" id="IPR036918">
    <property type="entry name" value="Pyrv_Knase_C_sf"/>
</dbReference>
<dbReference type="PANTHER" id="PTHR11817">
    <property type="entry name" value="PYRUVATE KINASE"/>
    <property type="match status" value="1"/>
</dbReference>
<dbReference type="GO" id="GO:0004743">
    <property type="term" value="F:pyruvate kinase activity"/>
    <property type="evidence" value="ECO:0007669"/>
    <property type="project" value="UniProtKB-UniRule"/>
</dbReference>
<keyword evidence="12 16" id="KW-0460">Magnesium</keyword>
<evidence type="ECO:0000256" key="5">
    <source>
        <dbReference type="ARBA" id="ARBA00012142"/>
    </source>
</evidence>
<keyword evidence="10 16" id="KW-0418">Kinase</keyword>
<dbReference type="GO" id="GO:0000287">
    <property type="term" value="F:magnesium ion binding"/>
    <property type="evidence" value="ECO:0007669"/>
    <property type="project" value="UniProtKB-UniRule"/>
</dbReference>
<comment type="pathway">
    <text evidence="3 16">Carbohydrate degradation; glycolysis; pyruvate from D-glyceraldehyde 3-phosphate: step 5/5.</text>
</comment>
<dbReference type="InterPro" id="IPR015795">
    <property type="entry name" value="Pyrv_Knase_C"/>
</dbReference>
<evidence type="ECO:0000313" key="20">
    <source>
        <dbReference type="Proteomes" id="UP000507962"/>
    </source>
</evidence>
<accession>A0A4U8YJA5</accession>
<dbReference type="SUPFAM" id="SSF52935">
    <property type="entry name" value="PK C-terminal domain-like"/>
    <property type="match status" value="1"/>
</dbReference>
<evidence type="ECO:0000256" key="7">
    <source>
        <dbReference type="ARBA" id="ARBA00022679"/>
    </source>
</evidence>
<dbReference type="GO" id="GO:0016301">
    <property type="term" value="F:kinase activity"/>
    <property type="evidence" value="ECO:0007669"/>
    <property type="project" value="UniProtKB-KW"/>
</dbReference>
<dbReference type="PRINTS" id="PR01050">
    <property type="entry name" value="PYRUVTKNASE"/>
</dbReference>
<feature type="domain" description="Pyruvate kinase C-terminal" evidence="18">
    <location>
        <begin position="352"/>
        <end position="458"/>
    </location>
</feature>
<dbReference type="InterPro" id="IPR001697">
    <property type="entry name" value="Pyr_Knase"/>
</dbReference>
<dbReference type="NCBIfam" id="NF004978">
    <property type="entry name" value="PRK06354.1"/>
    <property type="match status" value="1"/>
</dbReference>
<gene>
    <name evidence="19" type="ORF">MSL71_11350</name>
</gene>
<keyword evidence="14 19" id="KW-0670">Pyruvate</keyword>
<dbReference type="NCBIfam" id="NF004491">
    <property type="entry name" value="PRK05826.1"/>
    <property type="match status" value="1"/>
</dbReference>
<dbReference type="PROSITE" id="PS00110">
    <property type="entry name" value="PYRUVATE_KINASE"/>
    <property type="match status" value="1"/>
</dbReference>
<dbReference type="AlphaFoldDB" id="A0A4U8YJA5"/>
<dbReference type="FunFam" id="3.20.20.60:FF:000025">
    <property type="entry name" value="Pyruvate kinase"/>
    <property type="match status" value="1"/>
</dbReference>
<dbReference type="Proteomes" id="UP000507962">
    <property type="component" value="Unassembled WGS sequence"/>
</dbReference>
<dbReference type="UniPathway" id="UPA00109">
    <property type="reaction ID" value="UER00188"/>
</dbReference>
<evidence type="ECO:0000259" key="18">
    <source>
        <dbReference type="Pfam" id="PF02887"/>
    </source>
</evidence>
<comment type="similarity">
    <text evidence="4 16">Belongs to the pyruvate kinase family.</text>
</comment>
<evidence type="ECO:0000256" key="1">
    <source>
        <dbReference type="ARBA" id="ARBA00001946"/>
    </source>
</evidence>